<accession>A0A9N9WX00</accession>
<gene>
    <name evidence="2" type="ORF">CHIRRI_LOCUS12119</name>
</gene>
<dbReference type="Pfam" id="PF00650">
    <property type="entry name" value="CRAL_TRIO"/>
    <property type="match status" value="1"/>
</dbReference>
<organism evidence="2 3">
    <name type="scientific">Chironomus riparius</name>
    <dbReference type="NCBI Taxonomy" id="315576"/>
    <lineage>
        <taxon>Eukaryota</taxon>
        <taxon>Metazoa</taxon>
        <taxon>Ecdysozoa</taxon>
        <taxon>Arthropoda</taxon>
        <taxon>Hexapoda</taxon>
        <taxon>Insecta</taxon>
        <taxon>Pterygota</taxon>
        <taxon>Neoptera</taxon>
        <taxon>Endopterygota</taxon>
        <taxon>Diptera</taxon>
        <taxon>Nematocera</taxon>
        <taxon>Chironomoidea</taxon>
        <taxon>Chironomidae</taxon>
        <taxon>Chironominae</taxon>
        <taxon>Chironomus</taxon>
    </lineage>
</organism>
<dbReference type="AlphaFoldDB" id="A0A9N9WX00"/>
<dbReference type="Gene3D" id="1.20.5.1200">
    <property type="entry name" value="Alpha-tocopherol transfer"/>
    <property type="match status" value="1"/>
</dbReference>
<reference evidence="2" key="1">
    <citation type="submission" date="2022-01" db="EMBL/GenBank/DDBJ databases">
        <authorList>
            <person name="King R."/>
        </authorList>
    </citation>
    <scope>NUCLEOTIDE SEQUENCE</scope>
</reference>
<dbReference type="CDD" id="cd00170">
    <property type="entry name" value="SEC14"/>
    <property type="match status" value="1"/>
</dbReference>
<sequence>MQSSIRKISQPLQYRAIHELNEKPLNIGQEIEELKKWIQRTPHLNARTDDQFLLTFLRGSKHNLIKAKTKIEMFYTCRTAMPEIMVNRDPLDPHLREVIRLGVGLPLPLTETPDSGRVILIRPGSYDATRYSIIDIMKVANMICDILLIEDDNLVISGEIAIVDFENVTKSHLLQLEPLLVKKLALLNQEGSPLHQNAIHYVHTPPGFDVVFNLFKTITQTRDMQTEDYPAEIFIHPTTSATLSDHISRNILPLEYGGESGPLEAIIQFWEKKLIEYRDYFIQDAAYGTLEAIRPPEYRHYHADFLAATSSYNLYYNQ</sequence>
<dbReference type="InterPro" id="IPR036865">
    <property type="entry name" value="CRAL-TRIO_dom_sf"/>
</dbReference>
<dbReference type="OrthoDB" id="6682367at2759"/>
<dbReference type="Proteomes" id="UP001153620">
    <property type="component" value="Chromosome 3"/>
</dbReference>
<evidence type="ECO:0000259" key="1">
    <source>
        <dbReference type="PROSITE" id="PS50191"/>
    </source>
</evidence>
<dbReference type="PROSITE" id="PS50191">
    <property type="entry name" value="CRAL_TRIO"/>
    <property type="match status" value="1"/>
</dbReference>
<dbReference type="SUPFAM" id="SSF46938">
    <property type="entry name" value="CRAL/TRIO N-terminal domain"/>
    <property type="match status" value="1"/>
</dbReference>
<dbReference type="Gene3D" id="3.40.525.10">
    <property type="entry name" value="CRAL-TRIO lipid binding domain"/>
    <property type="match status" value="1"/>
</dbReference>
<dbReference type="InterPro" id="IPR036273">
    <property type="entry name" value="CRAL/TRIO_N_dom_sf"/>
</dbReference>
<name>A0A9N9WX00_9DIPT</name>
<dbReference type="PANTHER" id="PTHR10174:SF216">
    <property type="entry name" value="CRAL-TRIO DOMAIN-CONTAINING PROTEIN-RELATED"/>
    <property type="match status" value="1"/>
</dbReference>
<dbReference type="InterPro" id="IPR001251">
    <property type="entry name" value="CRAL-TRIO_dom"/>
</dbReference>
<protein>
    <recommendedName>
        <fullName evidence="1">CRAL-TRIO domain-containing protein</fullName>
    </recommendedName>
</protein>
<proteinExistence type="predicted"/>
<keyword evidence="3" id="KW-1185">Reference proteome</keyword>
<dbReference type="EMBL" id="OU895879">
    <property type="protein sequence ID" value="CAG9809292.1"/>
    <property type="molecule type" value="Genomic_DNA"/>
</dbReference>
<reference evidence="2" key="2">
    <citation type="submission" date="2022-10" db="EMBL/GenBank/DDBJ databases">
        <authorList>
            <consortium name="ENA_rothamsted_submissions"/>
            <consortium name="culmorum"/>
            <person name="King R."/>
        </authorList>
    </citation>
    <scope>NUCLEOTIDE SEQUENCE</scope>
</reference>
<evidence type="ECO:0000313" key="3">
    <source>
        <dbReference type="Proteomes" id="UP001153620"/>
    </source>
</evidence>
<evidence type="ECO:0000313" key="2">
    <source>
        <dbReference type="EMBL" id="CAG9809292.1"/>
    </source>
</evidence>
<dbReference type="SUPFAM" id="SSF52087">
    <property type="entry name" value="CRAL/TRIO domain"/>
    <property type="match status" value="1"/>
</dbReference>
<dbReference type="PANTHER" id="PTHR10174">
    <property type="entry name" value="ALPHA-TOCOPHEROL TRANSFER PROTEIN-RELATED"/>
    <property type="match status" value="1"/>
</dbReference>
<dbReference type="GO" id="GO:1902936">
    <property type="term" value="F:phosphatidylinositol bisphosphate binding"/>
    <property type="evidence" value="ECO:0007669"/>
    <property type="project" value="TreeGrafter"/>
</dbReference>
<feature type="domain" description="CRAL-TRIO" evidence="1">
    <location>
        <begin position="92"/>
        <end position="264"/>
    </location>
</feature>
<dbReference type="GO" id="GO:0016020">
    <property type="term" value="C:membrane"/>
    <property type="evidence" value="ECO:0007669"/>
    <property type="project" value="TreeGrafter"/>
</dbReference>
<dbReference type="Gene3D" id="1.10.8.20">
    <property type="entry name" value="N-terminal domain of phosphatidylinositol transfer protein sec14p"/>
    <property type="match status" value="1"/>
</dbReference>